<keyword evidence="6" id="KW-0711">Selenium</keyword>
<evidence type="ECO:0000256" key="5">
    <source>
        <dbReference type="ARBA" id="ARBA00022917"/>
    </source>
</evidence>
<accession>A0ABV6Z6S7</accession>
<dbReference type="HAMAP" id="MF_00423">
    <property type="entry name" value="SelA"/>
    <property type="match status" value="1"/>
</dbReference>
<protein>
    <submittedName>
        <fullName evidence="9">L-seryl-tRNA(Sec) selenium transferase</fullName>
        <ecNumber evidence="9">2.9.1.1</ecNumber>
    </submittedName>
</protein>
<feature type="non-terminal residue" evidence="9">
    <location>
        <position position="297"/>
    </location>
</feature>
<feature type="domain" description="L-seryl-tRNA selenium transferase N-terminal" evidence="8">
    <location>
        <begin position="8"/>
        <end position="47"/>
    </location>
</feature>
<organism evidence="9 10">
    <name type="scientific">candidate division CSSED10-310 bacterium</name>
    <dbReference type="NCBI Taxonomy" id="2855610"/>
    <lineage>
        <taxon>Bacteria</taxon>
        <taxon>Bacteria division CSSED10-310</taxon>
    </lineage>
</organism>
<dbReference type="Pfam" id="PF03841">
    <property type="entry name" value="SelA"/>
    <property type="match status" value="1"/>
</dbReference>
<gene>
    <name evidence="9" type="primary">selA</name>
    <name evidence="9" type="ORF">ACFL27_28520</name>
</gene>
<keyword evidence="10" id="KW-1185">Reference proteome</keyword>
<dbReference type="InterPro" id="IPR015424">
    <property type="entry name" value="PyrdxlP-dep_Trfase"/>
</dbReference>
<evidence type="ECO:0000256" key="2">
    <source>
        <dbReference type="ARBA" id="ARBA00022490"/>
    </source>
</evidence>
<evidence type="ECO:0000313" key="10">
    <source>
        <dbReference type="Proteomes" id="UP001594351"/>
    </source>
</evidence>
<dbReference type="Gene3D" id="3.90.1150.180">
    <property type="match status" value="1"/>
</dbReference>
<reference evidence="9 10" key="1">
    <citation type="submission" date="2024-09" db="EMBL/GenBank/DDBJ databases">
        <title>Laminarin stimulates single cell rates of sulfate reduction while oxygen inhibits transcriptomic activity in coastal marine sediment.</title>
        <authorList>
            <person name="Lindsay M."/>
            <person name="Orcutt B."/>
            <person name="Emerson D."/>
            <person name="Stepanauskas R."/>
            <person name="D'Angelo T."/>
        </authorList>
    </citation>
    <scope>NUCLEOTIDE SEQUENCE [LARGE SCALE GENOMIC DNA]</scope>
    <source>
        <strain evidence="9">SAG AM-311-K15</strain>
    </source>
</reference>
<dbReference type="Proteomes" id="UP001594351">
    <property type="component" value="Unassembled WGS sequence"/>
</dbReference>
<dbReference type="PANTHER" id="PTHR32328">
    <property type="entry name" value="L-SERYL-TRNA(SEC) SELENIUM TRANSFERASE"/>
    <property type="match status" value="1"/>
</dbReference>
<dbReference type="InterPro" id="IPR015421">
    <property type="entry name" value="PyrdxlP-dep_Trfase_major"/>
</dbReference>
<dbReference type="EC" id="2.9.1.1" evidence="9"/>
<comment type="similarity">
    <text evidence="7">Belongs to the SelA family.</text>
</comment>
<proteinExistence type="inferred from homology"/>
<dbReference type="EMBL" id="JBHPBY010000738">
    <property type="protein sequence ID" value="MFC1854147.1"/>
    <property type="molecule type" value="Genomic_DNA"/>
</dbReference>
<sequence length="297" mass="33495">MDKIQQTLRKIPSVDKCFRASPLQSYIVQLPRITVIDTIRKVQNEVRDAILSGMKSEFTDDSFYSQLSERLEKLRQGYLKRVVNATGIIIHTNLGRSIISNAVAENVLHLITGYNNLEYDIELGKRSSRYEHLVSPLRQLTGFEDSLIVNNNAAAVLLLLDTFAKGREVIVSRSELIEIGGGFRLPEVMKKAEVKLIEVGCTNKTYIQDYQEALTDDTAMIVKIHRSNYHISGFVAEPSVTAIASLAKKHDLLFMYDLGSGNLLPPEIAQNFSEPSIRDPDQDYFRTSLRNLLLSHP</sequence>
<evidence type="ECO:0000313" key="9">
    <source>
        <dbReference type="EMBL" id="MFC1854147.1"/>
    </source>
</evidence>
<dbReference type="InterPro" id="IPR025862">
    <property type="entry name" value="SelA_trans_N_dom"/>
</dbReference>
<dbReference type="Gene3D" id="3.40.640.10">
    <property type="entry name" value="Type I PLP-dependent aspartate aminotransferase-like (Major domain)"/>
    <property type="match status" value="1"/>
</dbReference>
<evidence type="ECO:0000259" key="8">
    <source>
        <dbReference type="Pfam" id="PF12390"/>
    </source>
</evidence>
<dbReference type="InterPro" id="IPR004534">
    <property type="entry name" value="SelA_trans"/>
</dbReference>
<evidence type="ECO:0000256" key="4">
    <source>
        <dbReference type="ARBA" id="ARBA00022898"/>
    </source>
</evidence>
<name>A0ABV6Z6S7_UNCC1</name>
<dbReference type="Pfam" id="PF12390">
    <property type="entry name" value="Se-cys_synth_N"/>
    <property type="match status" value="1"/>
</dbReference>
<keyword evidence="3 9" id="KW-0808">Transferase</keyword>
<dbReference type="GO" id="GO:0004125">
    <property type="term" value="F:L-seryl-tRNA(Sec) selenium transferase activity"/>
    <property type="evidence" value="ECO:0007669"/>
    <property type="project" value="UniProtKB-EC"/>
</dbReference>
<dbReference type="NCBIfam" id="TIGR00474">
    <property type="entry name" value="selA"/>
    <property type="match status" value="1"/>
</dbReference>
<dbReference type="SUPFAM" id="SSF53383">
    <property type="entry name" value="PLP-dependent transferases"/>
    <property type="match status" value="1"/>
</dbReference>
<evidence type="ECO:0000256" key="1">
    <source>
        <dbReference type="ARBA" id="ARBA00001933"/>
    </source>
</evidence>
<keyword evidence="4" id="KW-0663">Pyridoxal phosphate</keyword>
<dbReference type="InterPro" id="IPR018319">
    <property type="entry name" value="SelA-like"/>
</dbReference>
<keyword evidence="5" id="KW-0648">Protein biosynthesis</keyword>
<evidence type="ECO:0000256" key="3">
    <source>
        <dbReference type="ARBA" id="ARBA00022679"/>
    </source>
</evidence>
<comment type="cofactor">
    <cofactor evidence="1">
        <name>pyridoxal 5'-phosphate</name>
        <dbReference type="ChEBI" id="CHEBI:597326"/>
    </cofactor>
</comment>
<comment type="caution">
    <text evidence="9">The sequence shown here is derived from an EMBL/GenBank/DDBJ whole genome shotgun (WGS) entry which is preliminary data.</text>
</comment>
<keyword evidence="2" id="KW-0963">Cytoplasm</keyword>
<dbReference type="PANTHER" id="PTHR32328:SF0">
    <property type="entry name" value="L-SERYL-TRNA(SEC) SELENIUM TRANSFERASE"/>
    <property type="match status" value="1"/>
</dbReference>
<evidence type="ECO:0000256" key="7">
    <source>
        <dbReference type="ARBA" id="ARBA00044507"/>
    </source>
</evidence>
<evidence type="ECO:0000256" key="6">
    <source>
        <dbReference type="ARBA" id="ARBA00023266"/>
    </source>
</evidence>